<dbReference type="Pfam" id="PF05488">
    <property type="entry name" value="PAAR_motif"/>
    <property type="match status" value="1"/>
</dbReference>
<keyword evidence="2" id="KW-1185">Reference proteome</keyword>
<dbReference type="STRING" id="1777143.AWB82_02259"/>
<dbReference type="CDD" id="cd14744">
    <property type="entry name" value="PAAR_CT_2"/>
    <property type="match status" value="1"/>
</dbReference>
<proteinExistence type="predicted"/>
<evidence type="ECO:0000313" key="1">
    <source>
        <dbReference type="EMBL" id="SAK56510.1"/>
    </source>
</evidence>
<name>A0A158AFL6_9BURK</name>
<evidence type="ECO:0000313" key="2">
    <source>
        <dbReference type="Proteomes" id="UP000054596"/>
    </source>
</evidence>
<gene>
    <name evidence="1" type="ORF">AWB82_02259</name>
</gene>
<sequence length="188" mass="20018">MCRPAFAARDRLMRKAAIREGDPTTTGGIVIAGSSTIRDDRRRVALSDDEATCGNCKGKYKIHGTGRGIKEKGRCAVVDNDVVLCPCKQNRVLIGKNPGIFLKSGVDSGNARGTSALPLASALPAASVFDEEYVLRDRTSGRPLASVPYRLVSSNGVIVEGVTDQAGRTQRIKTSAAEKITVEVEEAE</sequence>
<protein>
    <submittedName>
        <fullName evidence="1">PAAR repeat-containing protein</fullName>
    </submittedName>
</protein>
<dbReference type="EMBL" id="FCOJ02000012">
    <property type="protein sequence ID" value="SAK56510.1"/>
    <property type="molecule type" value="Genomic_DNA"/>
</dbReference>
<reference evidence="1" key="1">
    <citation type="submission" date="2016-01" db="EMBL/GenBank/DDBJ databases">
        <authorList>
            <person name="Peeters C."/>
        </authorList>
    </citation>
    <scope>NUCLEOTIDE SEQUENCE [LARGE SCALE GENOMIC DNA]</scope>
    <source>
        <strain evidence="1">LMG 29325</strain>
    </source>
</reference>
<dbReference type="Proteomes" id="UP000054596">
    <property type="component" value="Unassembled WGS sequence"/>
</dbReference>
<dbReference type="AlphaFoldDB" id="A0A158AFL6"/>
<accession>A0A158AFL6</accession>
<dbReference type="InterPro" id="IPR008727">
    <property type="entry name" value="PAAR_motif"/>
</dbReference>
<organism evidence="1 2">
    <name type="scientific">Caballeronia glebae</name>
    <dbReference type="NCBI Taxonomy" id="1777143"/>
    <lineage>
        <taxon>Bacteria</taxon>
        <taxon>Pseudomonadati</taxon>
        <taxon>Pseudomonadota</taxon>
        <taxon>Betaproteobacteria</taxon>
        <taxon>Burkholderiales</taxon>
        <taxon>Burkholderiaceae</taxon>
        <taxon>Caballeronia</taxon>
    </lineage>
</organism>
<comment type="caution">
    <text evidence="1">The sequence shown here is derived from an EMBL/GenBank/DDBJ whole genome shotgun (WGS) entry which is preliminary data.</text>
</comment>